<sequence length="100" mass="10663">MAVNTYAGAWITEGAPFYARNLRPGTGGVAAGIAAEPVMAVLARGMDTSGASNRDGNLVVRIGRVYWVALDREAYEQQVTTWSRVRALGDLVLPPTPARC</sequence>
<name>A0AAU8DJ18_9ACTN</name>
<protein>
    <submittedName>
        <fullName evidence="1">Uncharacterized protein</fullName>
    </submittedName>
</protein>
<organism evidence="1">
    <name type="scientific">Nakamurella sp. A5-74</name>
    <dbReference type="NCBI Taxonomy" id="3158264"/>
    <lineage>
        <taxon>Bacteria</taxon>
        <taxon>Bacillati</taxon>
        <taxon>Actinomycetota</taxon>
        <taxon>Actinomycetes</taxon>
        <taxon>Nakamurellales</taxon>
        <taxon>Nakamurellaceae</taxon>
        <taxon>Nakamurella</taxon>
    </lineage>
</organism>
<accession>A0AAU8DJ18</accession>
<dbReference type="EMBL" id="CP159218">
    <property type="protein sequence ID" value="XCG62177.1"/>
    <property type="molecule type" value="Genomic_DNA"/>
</dbReference>
<reference evidence="1" key="1">
    <citation type="submission" date="2024-05" db="EMBL/GenBank/DDBJ databases">
        <authorList>
            <person name="Cai S.Y."/>
            <person name="Jin L.M."/>
            <person name="Li H.R."/>
        </authorList>
    </citation>
    <scope>NUCLEOTIDE SEQUENCE</scope>
    <source>
        <strain evidence="1">A5-74</strain>
    </source>
</reference>
<gene>
    <name evidence="1" type="ORF">ABLG96_12935</name>
</gene>
<dbReference type="AlphaFoldDB" id="A0AAU8DJ18"/>
<dbReference type="RefSeq" id="WP_353647792.1">
    <property type="nucleotide sequence ID" value="NZ_CP159218.1"/>
</dbReference>
<proteinExistence type="predicted"/>
<evidence type="ECO:0000313" key="1">
    <source>
        <dbReference type="EMBL" id="XCG62177.1"/>
    </source>
</evidence>